<sequence>MSYWDNKSKIVVQNDEGRNTAVKNRFPHSSSGASQTLPAILARLSTGEIEYDSLVITVRGVQREDVPLLMFGTRQGSISERDTDNRGADVASADTAMRSP</sequence>
<evidence type="ECO:0000256" key="1">
    <source>
        <dbReference type="SAM" id="MobiDB-lite"/>
    </source>
</evidence>
<reference evidence="2 3" key="1">
    <citation type="submission" date="2019-05" db="EMBL/GenBank/DDBJ databases">
        <title>Sporisorium graminicola CBS 10092 draft sequencing and annotation.</title>
        <authorList>
            <person name="Solano-Gonzalez S."/>
            <person name="Caddick M.X."/>
            <person name="Darby A."/>
        </authorList>
    </citation>
    <scope>NUCLEOTIDE SEQUENCE [LARGE SCALE GENOMIC DNA]</scope>
    <source>
        <strain evidence="2 3">CBS 10092</strain>
    </source>
</reference>
<comment type="caution">
    <text evidence="2">The sequence shown here is derived from an EMBL/GenBank/DDBJ whole genome shotgun (WGS) entry which is preliminary data.</text>
</comment>
<dbReference type="Proteomes" id="UP000306050">
    <property type="component" value="Chromosome SGRAM_22"/>
</dbReference>
<protein>
    <submittedName>
        <fullName evidence="2">Uncharacterized protein</fullName>
    </submittedName>
</protein>
<dbReference type="KEGG" id="sgra:EX895_003747"/>
<proteinExistence type="predicted"/>
<organism evidence="2 3">
    <name type="scientific">Sporisorium graminicola</name>
    <dbReference type="NCBI Taxonomy" id="280036"/>
    <lineage>
        <taxon>Eukaryota</taxon>
        <taxon>Fungi</taxon>
        <taxon>Dikarya</taxon>
        <taxon>Basidiomycota</taxon>
        <taxon>Ustilaginomycotina</taxon>
        <taxon>Ustilaginomycetes</taxon>
        <taxon>Ustilaginales</taxon>
        <taxon>Ustilaginaceae</taxon>
        <taxon>Sporisorium</taxon>
    </lineage>
</organism>
<dbReference type="RefSeq" id="XP_029739055.1">
    <property type="nucleotide sequence ID" value="XM_029884345.1"/>
</dbReference>
<evidence type="ECO:0000313" key="3">
    <source>
        <dbReference type="Proteomes" id="UP000306050"/>
    </source>
</evidence>
<dbReference type="GeneID" id="40726642"/>
<feature type="region of interest" description="Disordered" evidence="1">
    <location>
        <begin position="76"/>
        <end position="100"/>
    </location>
</feature>
<gene>
    <name evidence="2" type="ORF">EX895_003747</name>
</gene>
<name>A0A4U7KRK8_9BASI</name>
<dbReference type="AlphaFoldDB" id="A0A4U7KRK8"/>
<accession>A0A4U7KRK8</accession>
<dbReference type="EMBL" id="SRRM01000014">
    <property type="protein sequence ID" value="TKY87070.1"/>
    <property type="molecule type" value="Genomic_DNA"/>
</dbReference>
<keyword evidence="3" id="KW-1185">Reference proteome</keyword>
<dbReference type="OrthoDB" id="2554049at2759"/>
<evidence type="ECO:0000313" key="2">
    <source>
        <dbReference type="EMBL" id="TKY87070.1"/>
    </source>
</evidence>